<dbReference type="Gene3D" id="2.60.40.2470">
    <property type="entry name" value="SoxY domain"/>
    <property type="match status" value="1"/>
</dbReference>
<dbReference type="InterPro" id="IPR030831">
    <property type="entry name" value="Fuse-rel_SoxYZ"/>
</dbReference>
<dbReference type="Gene3D" id="2.60.40.10">
    <property type="entry name" value="Immunoglobulins"/>
    <property type="match status" value="1"/>
</dbReference>
<name>V5DVH5_9GAMM</name>
<evidence type="ECO:0000259" key="2">
    <source>
        <dbReference type="Pfam" id="PF08770"/>
    </source>
</evidence>
<dbReference type="InterPro" id="IPR013783">
    <property type="entry name" value="Ig-like_fold"/>
</dbReference>
<evidence type="ECO:0000256" key="1">
    <source>
        <dbReference type="SAM" id="SignalP"/>
    </source>
</evidence>
<dbReference type="RefSeq" id="WP_023495577.1">
    <property type="nucleotide sequence ID" value="NZ_AYLO01000100.1"/>
</dbReference>
<dbReference type="OrthoDB" id="8538315at2"/>
<dbReference type="eggNOG" id="COG5501">
    <property type="taxonomic scope" value="Bacteria"/>
</dbReference>
<accession>V5DVH5</accession>
<feature type="domain" description="Ig-like SoxY" evidence="3">
    <location>
        <begin position="38"/>
        <end position="147"/>
    </location>
</feature>
<protein>
    <submittedName>
        <fullName evidence="4">Putative secreted protein</fullName>
    </submittedName>
</protein>
<feature type="domain" description="Sulphur oxidation protein SoxZ" evidence="2">
    <location>
        <begin position="173"/>
        <end position="260"/>
    </location>
</feature>
<sequence length="279" mass="31306">MLFKISLTSIILALLVMPVFCQAETQNENEWNNALKSQYFSGKTIEESNNIIELDAPIRAEDPALVPLKINTKIKQTNDSYIKKILVLVDKNPFPFVGEFEFTPDSGKADIAMRIRVNTYSYIRAIAEMNDGKLYMSKKFVKASGGCSAPVGTDLDAAMKRLGKMKFRLDEGVKSKEPTLVQLLISHPNLSGMQMDQVTRFIKKSHFVEQMKVSFNDKPILTAKTDIAISSDPNFRFFFIPEGAGTLKTEITDTQCESPTSRDVCKQGDTYTETYSINP</sequence>
<evidence type="ECO:0000259" key="3">
    <source>
        <dbReference type="Pfam" id="PF13501"/>
    </source>
</evidence>
<dbReference type="AlphaFoldDB" id="V5DVH5"/>
<organism evidence="4 5">
    <name type="scientific">Methyloglobulus morosus KoM1</name>
    <dbReference type="NCBI Taxonomy" id="1116472"/>
    <lineage>
        <taxon>Bacteria</taxon>
        <taxon>Pseudomonadati</taxon>
        <taxon>Pseudomonadota</taxon>
        <taxon>Gammaproteobacteria</taxon>
        <taxon>Methylococcales</taxon>
        <taxon>Methylococcaceae</taxon>
        <taxon>Methyloglobulus</taxon>
    </lineage>
</organism>
<keyword evidence="1" id="KW-0732">Signal</keyword>
<evidence type="ECO:0000313" key="5">
    <source>
        <dbReference type="Proteomes" id="UP000017842"/>
    </source>
</evidence>
<dbReference type="InterPro" id="IPR014880">
    <property type="entry name" value="SoxZ_dom"/>
</dbReference>
<feature type="signal peptide" evidence="1">
    <location>
        <begin position="1"/>
        <end position="23"/>
    </location>
</feature>
<keyword evidence="5" id="KW-1185">Reference proteome</keyword>
<dbReference type="Pfam" id="PF13501">
    <property type="entry name" value="SoxY"/>
    <property type="match status" value="1"/>
</dbReference>
<gene>
    <name evidence="4" type="ORF">MGMO_105c00620</name>
</gene>
<reference evidence="4 5" key="1">
    <citation type="journal article" date="2013" name="Genome Announc.">
        <title>Draft Genome Sequence of the Methanotrophic Gammaproteobacterium Methyloglobulus morosus DSM 22980 Strain KoM1.</title>
        <authorList>
            <person name="Poehlein A."/>
            <person name="Deutzmann J.S."/>
            <person name="Daniel R."/>
            <person name="Simeonova D.D."/>
        </authorList>
    </citation>
    <scope>NUCLEOTIDE SEQUENCE [LARGE SCALE GENOMIC DNA]</scope>
    <source>
        <strain evidence="4 5">KoM1</strain>
    </source>
</reference>
<comment type="caution">
    <text evidence="4">The sequence shown here is derived from an EMBL/GenBank/DDBJ whole genome shotgun (WGS) entry which is preliminary data.</text>
</comment>
<dbReference type="InterPro" id="IPR032711">
    <property type="entry name" value="SoxY"/>
</dbReference>
<evidence type="ECO:0000313" key="4">
    <source>
        <dbReference type="EMBL" id="ESS71406.1"/>
    </source>
</evidence>
<proteinExistence type="predicted"/>
<dbReference type="NCBIfam" id="TIGR04557">
    <property type="entry name" value="fuse_rel_SoxYZ"/>
    <property type="match status" value="1"/>
</dbReference>
<dbReference type="PATRIC" id="fig|1116472.3.peg.2895"/>
<dbReference type="Pfam" id="PF08770">
    <property type="entry name" value="SoxZ"/>
    <property type="match status" value="1"/>
</dbReference>
<dbReference type="InterPro" id="IPR014756">
    <property type="entry name" value="Ig_E-set"/>
</dbReference>
<dbReference type="EMBL" id="AYLO01000100">
    <property type="protein sequence ID" value="ESS71406.1"/>
    <property type="molecule type" value="Genomic_DNA"/>
</dbReference>
<dbReference type="InterPro" id="IPR038162">
    <property type="entry name" value="SoxY_sf"/>
</dbReference>
<feature type="chain" id="PRO_5004732268" evidence="1">
    <location>
        <begin position="24"/>
        <end position="279"/>
    </location>
</feature>
<dbReference type="STRING" id="1116472.MGMO_105c00620"/>
<dbReference type="SUPFAM" id="SSF81296">
    <property type="entry name" value="E set domains"/>
    <property type="match status" value="1"/>
</dbReference>
<dbReference type="Proteomes" id="UP000017842">
    <property type="component" value="Unassembled WGS sequence"/>
</dbReference>